<dbReference type="EMBL" id="BAABGL010000002">
    <property type="protein sequence ID" value="GAA4384364.1"/>
    <property type="molecule type" value="Genomic_DNA"/>
</dbReference>
<comment type="caution">
    <text evidence="1">The sequence shown here is derived from an EMBL/GenBank/DDBJ whole genome shotgun (WGS) entry which is preliminary data.</text>
</comment>
<protein>
    <submittedName>
        <fullName evidence="1">Uncharacterized protein</fullName>
    </submittedName>
</protein>
<evidence type="ECO:0000313" key="1">
    <source>
        <dbReference type="EMBL" id="GAA4384364.1"/>
    </source>
</evidence>
<proteinExistence type="predicted"/>
<accession>A0ABP8J452</accession>
<keyword evidence="2" id="KW-1185">Reference proteome</keyword>
<gene>
    <name evidence="1" type="ORF">GCM10023167_04970</name>
</gene>
<evidence type="ECO:0000313" key="2">
    <source>
        <dbReference type="Proteomes" id="UP001500642"/>
    </source>
</evidence>
<organism evidence="1 2">
    <name type="scientific">Brevibacterium pityocampae</name>
    <dbReference type="NCBI Taxonomy" id="506594"/>
    <lineage>
        <taxon>Bacteria</taxon>
        <taxon>Bacillati</taxon>
        <taxon>Actinomycetota</taxon>
        <taxon>Actinomycetes</taxon>
        <taxon>Micrococcales</taxon>
        <taxon>Brevibacteriaceae</taxon>
        <taxon>Brevibacterium</taxon>
    </lineage>
</organism>
<sequence>MLVTEPSPPFPRDFTTRDVRVADGRFVPVAYSASIIAGLAEILGAPGVTVATVSSWEHDAPYLFRVLGQPEYPWLEVMGRGPTIFHGKERAVLADLAAQAQRSGQPLGRVLWIDDHLPPAEADRAALAASLPAADALLIRTSARECLTAAHLDEIAEFVNR</sequence>
<reference evidence="2" key="1">
    <citation type="journal article" date="2019" name="Int. J. Syst. Evol. Microbiol.">
        <title>The Global Catalogue of Microorganisms (GCM) 10K type strain sequencing project: providing services to taxonomists for standard genome sequencing and annotation.</title>
        <authorList>
            <consortium name="The Broad Institute Genomics Platform"/>
            <consortium name="The Broad Institute Genome Sequencing Center for Infectious Disease"/>
            <person name="Wu L."/>
            <person name="Ma J."/>
        </authorList>
    </citation>
    <scope>NUCLEOTIDE SEQUENCE [LARGE SCALE GENOMIC DNA]</scope>
    <source>
        <strain evidence="2">JCM 17808</strain>
    </source>
</reference>
<name>A0ABP8J452_9MICO</name>
<dbReference type="Proteomes" id="UP001500642">
    <property type="component" value="Unassembled WGS sequence"/>
</dbReference>